<comment type="catalytic activity">
    <reaction evidence="1">
        <text>ATP + protein L-histidine = ADP + protein N-phospho-L-histidine.</text>
        <dbReference type="EC" id="2.7.13.3"/>
    </reaction>
</comment>
<dbReference type="InterPro" id="IPR005467">
    <property type="entry name" value="His_kinase_dom"/>
</dbReference>
<dbReference type="Pfam" id="PF08447">
    <property type="entry name" value="PAS_3"/>
    <property type="match status" value="3"/>
</dbReference>
<keyword evidence="7" id="KW-0812">Transmembrane</keyword>
<comment type="caution">
    <text evidence="26">The sequence shown here is derived from an EMBL/GenBank/DDBJ whole genome shotgun (WGS) entry which is preliminary data.</text>
</comment>
<evidence type="ECO:0000256" key="14">
    <source>
        <dbReference type="ARBA" id="ARBA00023026"/>
    </source>
</evidence>
<dbReference type="SMART" id="SM00086">
    <property type="entry name" value="PAC"/>
    <property type="match status" value="4"/>
</dbReference>
<dbReference type="SUPFAM" id="SSF47384">
    <property type="entry name" value="Homodimeric domain of signal transducing histidine kinase"/>
    <property type="match status" value="1"/>
</dbReference>
<keyword evidence="8" id="KW-0732">Signal</keyword>
<dbReference type="InterPro" id="IPR013655">
    <property type="entry name" value="PAS_fold_3"/>
</dbReference>
<evidence type="ECO:0000256" key="18">
    <source>
        <dbReference type="ARBA" id="ARBA00070152"/>
    </source>
</evidence>
<dbReference type="Pfam" id="PF02518">
    <property type="entry name" value="HATPase_c"/>
    <property type="match status" value="1"/>
</dbReference>
<dbReference type="GO" id="GO:0005524">
    <property type="term" value="F:ATP binding"/>
    <property type="evidence" value="ECO:0007669"/>
    <property type="project" value="UniProtKB-KW"/>
</dbReference>
<evidence type="ECO:0000256" key="5">
    <source>
        <dbReference type="ARBA" id="ARBA00022553"/>
    </source>
</evidence>
<evidence type="ECO:0000256" key="3">
    <source>
        <dbReference type="ARBA" id="ARBA00012438"/>
    </source>
</evidence>
<evidence type="ECO:0000256" key="11">
    <source>
        <dbReference type="ARBA" id="ARBA00022840"/>
    </source>
</evidence>
<dbReference type="FunFam" id="1.10.287.130:FF:000038">
    <property type="entry name" value="Sensory transduction histidine kinase"/>
    <property type="match status" value="1"/>
</dbReference>
<feature type="domain" description="HPt" evidence="25">
    <location>
        <begin position="1362"/>
        <end position="1468"/>
    </location>
</feature>
<dbReference type="SUPFAM" id="SSF52172">
    <property type="entry name" value="CheY-like"/>
    <property type="match status" value="1"/>
</dbReference>
<dbReference type="InterPro" id="IPR036890">
    <property type="entry name" value="HATPase_C_sf"/>
</dbReference>
<keyword evidence="16" id="KW-0131">Cell cycle</keyword>
<dbReference type="InterPro" id="IPR001789">
    <property type="entry name" value="Sig_transdc_resp-reg_receiver"/>
</dbReference>
<evidence type="ECO:0000256" key="7">
    <source>
        <dbReference type="ARBA" id="ARBA00022692"/>
    </source>
</evidence>
<dbReference type="CDD" id="cd00130">
    <property type="entry name" value="PAS"/>
    <property type="match status" value="4"/>
</dbReference>
<dbReference type="InterPro" id="IPR003594">
    <property type="entry name" value="HATPase_dom"/>
</dbReference>
<proteinExistence type="predicted"/>
<evidence type="ECO:0000259" key="23">
    <source>
        <dbReference type="PROSITE" id="PS50112"/>
    </source>
</evidence>
<feature type="modified residue" description="4-aspartylphosphate" evidence="20">
    <location>
        <position position="1242"/>
    </location>
</feature>
<feature type="domain" description="Histidine kinase" evidence="21">
    <location>
        <begin position="915"/>
        <end position="1136"/>
    </location>
</feature>
<dbReference type="Pfam" id="PF21623">
    <property type="entry name" value="HK_sensor_dom_bact"/>
    <property type="match status" value="1"/>
</dbReference>
<dbReference type="Gene3D" id="3.40.50.2300">
    <property type="match status" value="1"/>
</dbReference>
<dbReference type="Gene3D" id="3.30.565.10">
    <property type="entry name" value="Histidine kinase-like ATPase, C-terminal domain"/>
    <property type="match status" value="1"/>
</dbReference>
<evidence type="ECO:0000256" key="1">
    <source>
        <dbReference type="ARBA" id="ARBA00000085"/>
    </source>
</evidence>
<dbReference type="InterPro" id="IPR036641">
    <property type="entry name" value="HPT_dom_sf"/>
</dbReference>
<dbReference type="InterPro" id="IPR003661">
    <property type="entry name" value="HisK_dim/P_dom"/>
</dbReference>
<dbReference type="PROSITE" id="PS50112">
    <property type="entry name" value="PAS"/>
    <property type="match status" value="2"/>
</dbReference>
<dbReference type="Proteomes" id="UP000238589">
    <property type="component" value="Unassembled WGS sequence"/>
</dbReference>
<evidence type="ECO:0000256" key="16">
    <source>
        <dbReference type="ARBA" id="ARBA00023306"/>
    </source>
</evidence>
<dbReference type="InterPro" id="IPR048760">
    <property type="entry name" value="VP0354-like_sensor_dom"/>
</dbReference>
<evidence type="ECO:0000256" key="19">
    <source>
        <dbReference type="PROSITE-ProRule" id="PRU00110"/>
    </source>
</evidence>
<dbReference type="SUPFAM" id="SSF47226">
    <property type="entry name" value="Histidine-containing phosphotransfer domain, HPT domain"/>
    <property type="match status" value="1"/>
</dbReference>
<evidence type="ECO:0000313" key="27">
    <source>
        <dbReference type="Proteomes" id="UP000238589"/>
    </source>
</evidence>
<organism evidence="26 27">
    <name type="scientific">Malikia granosa</name>
    <dbReference type="NCBI Taxonomy" id="263067"/>
    <lineage>
        <taxon>Bacteria</taxon>
        <taxon>Pseudomonadati</taxon>
        <taxon>Pseudomonadota</taxon>
        <taxon>Betaproteobacteria</taxon>
        <taxon>Burkholderiales</taxon>
        <taxon>Comamonadaceae</taxon>
        <taxon>Malikia</taxon>
    </lineage>
</organism>
<feature type="domain" description="PAC" evidence="24">
    <location>
        <begin position="845"/>
        <end position="897"/>
    </location>
</feature>
<keyword evidence="15" id="KW-0472">Membrane</keyword>
<evidence type="ECO:0000256" key="20">
    <source>
        <dbReference type="PROSITE-ProRule" id="PRU00169"/>
    </source>
</evidence>
<evidence type="ECO:0000259" key="21">
    <source>
        <dbReference type="PROSITE" id="PS50109"/>
    </source>
</evidence>
<feature type="domain" description="Response regulatory" evidence="22">
    <location>
        <begin position="1193"/>
        <end position="1309"/>
    </location>
</feature>
<dbReference type="SMART" id="SM00091">
    <property type="entry name" value="PAS"/>
    <property type="match status" value="4"/>
</dbReference>
<dbReference type="Pfam" id="PF00512">
    <property type="entry name" value="HisKA"/>
    <property type="match status" value="1"/>
</dbReference>
<dbReference type="PROSITE" id="PS50113">
    <property type="entry name" value="PAC"/>
    <property type="match status" value="3"/>
</dbReference>
<evidence type="ECO:0000313" key="26">
    <source>
        <dbReference type="EMBL" id="PRD64971.1"/>
    </source>
</evidence>
<comment type="function">
    <text evidence="17">Member of the two-component regulatory system BvgS/BvgA. Phosphorylates BvgA via a four-step phosphorelay in response to environmental signals.</text>
</comment>
<feature type="domain" description="PAC" evidence="24">
    <location>
        <begin position="442"/>
        <end position="494"/>
    </location>
</feature>
<feature type="domain" description="PAS" evidence="23">
    <location>
        <begin position="631"/>
        <end position="701"/>
    </location>
</feature>
<dbReference type="InterPro" id="IPR001610">
    <property type="entry name" value="PAC"/>
</dbReference>
<feature type="modified residue" description="Phosphohistidine" evidence="19">
    <location>
        <position position="1403"/>
    </location>
</feature>
<dbReference type="InterPro" id="IPR004358">
    <property type="entry name" value="Sig_transdc_His_kin-like_C"/>
</dbReference>
<evidence type="ECO:0000256" key="13">
    <source>
        <dbReference type="ARBA" id="ARBA00023012"/>
    </source>
</evidence>
<feature type="domain" description="PAS" evidence="23">
    <location>
        <begin position="495"/>
        <end position="533"/>
    </location>
</feature>
<evidence type="ECO:0000256" key="4">
    <source>
        <dbReference type="ARBA" id="ARBA00022475"/>
    </source>
</evidence>
<dbReference type="SMART" id="SM00387">
    <property type="entry name" value="HATPase_c"/>
    <property type="match status" value="1"/>
</dbReference>
<dbReference type="EC" id="2.7.13.3" evidence="3"/>
<dbReference type="GO" id="GO:0000155">
    <property type="term" value="F:phosphorelay sensor kinase activity"/>
    <property type="evidence" value="ECO:0007669"/>
    <property type="project" value="InterPro"/>
</dbReference>
<sequence length="1554" mass="170770">MSTRVFSPMKRFLVIYLPLLLLMGGLTTYVGVSLSQSSLDAFEAGEVMQLDSSARMVSHDLEHPLLHLQGLVQEPALQRALSAPPIAALGLMEESLRSLLLRNPGYLQARWLGPDGMERVRVQRVAGQLLRSADLQYKGDRPYFITTMRLPPGQLYLSALDLNVEHGQVEIPYRPVLRAAIHLPRVAGVDQGLLVLNISGQQLIDSYVAGTPVTHGEQRLLLNSEGSRLLAPDPQDVWASLFGPEQPLPGRQPRAWARMAAAPSGRLLDDSGLWVWRSIEPTALLPGRLQAADNWKLVSHLGPDQLRQLWWQDWPPLLLNAGIILLLLAVGVRRYSRLLSTHDAAAADLATARQLQQSQAALQKSLDLVTLAEQGAGVGFWSWDMSLGPEQLHWSQQMFMLFGLDPATASASFATWRQVVHPDDLPAAEAAIAEALQAHQPFVASYRVIWPDGTIRWIDAFGQAGYNAAGQPQHFSGLCLDVTVRKRSEQALRESERRFRDLFEYLPIAYQSLDAEGRWLDANQEMAALLGYESPAQMMGLSFEVHWTNADCAFADCFAEVKKQRNFSGELWLRHRDGHRVTVIAHCRTQHDSHDQFLCTHAVLINISERLAMEQALRDLNASLESKVRERTAEIQLLADNASDVVFRANHDGRFEWVSPSVTMLVGWQPEEMVGKPYTEFAHPDDWPVIRDVEQRTQQGERVTFELRIPTRDGGLHWVSVSVKAVLGDTGQVEARVGGWRDIQSEVEVREQLIQSRQQIEQALAAMTASEARFHAIFAQVPIGIALTGSRSGHIYECNERYAAISGRSVEEMRHADWMKITHPDDIQPDLDQMARLNAGEISGFQMNKRYLRPDGSVVWVRLTVARVQVDPSESPRHLCMVEDITEQRRVEQNLLEAKEAAEQASRAKSAFVANMSHEVRTPMNAVLGFLDILADSGLNAQQRQLVDKVQKSSRALLRILNDILDFSKLDAGAVDLEMVPFELEEVLRDAIDLFALAASAKGVELVLDLSPGLSPRYRGDALRLGQVLVNLLGNAVKFTEQGSVHLLARALPGAGGQQGLRFEVSDTGIGLSREQIERLFQPFVQADNSTTRRFGGTGLGLTIAKRLVELMGGEIGVYSELGCGATFWFTLPLIPGTAPTAPSLLPPGQRQSLTTSRPSDAVLAQRGFMRQPVEAGQESRSDQQAGPARGAELLLVEDNATNQEVALAMLGKMGLRVTVASNGREALQKLAEHPCALVLMDLQMPVMDGFEATAAIRATRWGRDLPIVAMTAAAFADDRRRVLEAGMNDFVSKPVDAQQLRTVLSRWLPQQLPLAESAADAGPAQAAVADLPQPSMAPPAMLPTQLDGFELAQTLDRLGHDPELLLRVLRQFLADFEPDEWAGQFDAAILDGQHAIAQRLAHTLLGVAANVGAVRLQAAAARLLALLKDGVAGQAEVDPARLQPCRDDCLHALRAARAALQAALPAIPSQTLPAQPEAALQELAEVEQLLQRHRLVPAALLASLQQHLGQHAAASELATLLEQLGVFDFEAALDTLEAMRDRLLPAPAGLPQP</sequence>
<evidence type="ECO:0000259" key="25">
    <source>
        <dbReference type="PROSITE" id="PS50894"/>
    </source>
</evidence>
<dbReference type="InterPro" id="IPR035965">
    <property type="entry name" value="PAS-like_dom_sf"/>
</dbReference>
<accession>A0A2S9K3F3</accession>
<dbReference type="InterPro" id="IPR011006">
    <property type="entry name" value="CheY-like_superfamily"/>
</dbReference>
<keyword evidence="12" id="KW-1133">Transmembrane helix</keyword>
<evidence type="ECO:0000259" key="24">
    <source>
        <dbReference type="PROSITE" id="PS50113"/>
    </source>
</evidence>
<dbReference type="InterPro" id="IPR000014">
    <property type="entry name" value="PAS"/>
</dbReference>
<dbReference type="Pfam" id="PF00072">
    <property type="entry name" value="Response_reg"/>
    <property type="match status" value="1"/>
</dbReference>
<dbReference type="PRINTS" id="PR00344">
    <property type="entry name" value="BCTRLSENSOR"/>
</dbReference>
<keyword evidence="11" id="KW-0067">ATP-binding</keyword>
<dbReference type="Gene3D" id="2.10.70.100">
    <property type="match status" value="1"/>
</dbReference>
<evidence type="ECO:0000256" key="17">
    <source>
        <dbReference type="ARBA" id="ARBA00058004"/>
    </source>
</evidence>
<dbReference type="NCBIfam" id="TIGR00229">
    <property type="entry name" value="sensory_box"/>
    <property type="match status" value="4"/>
</dbReference>
<evidence type="ECO:0000256" key="15">
    <source>
        <dbReference type="ARBA" id="ARBA00023136"/>
    </source>
</evidence>
<comment type="subcellular location">
    <subcellularLocation>
        <location evidence="2">Cell membrane</location>
        <topology evidence="2">Multi-pass membrane protein</topology>
    </subcellularLocation>
</comment>
<dbReference type="FunFam" id="3.30.565.10:FF:000010">
    <property type="entry name" value="Sensor histidine kinase RcsC"/>
    <property type="match status" value="1"/>
</dbReference>
<evidence type="ECO:0000256" key="12">
    <source>
        <dbReference type="ARBA" id="ARBA00022989"/>
    </source>
</evidence>
<name>A0A2S9K3F3_9BURK</name>
<evidence type="ECO:0000256" key="9">
    <source>
        <dbReference type="ARBA" id="ARBA00022741"/>
    </source>
</evidence>
<keyword evidence="6" id="KW-0808">Transferase</keyword>
<dbReference type="InterPro" id="IPR029151">
    <property type="entry name" value="Sensor-like_sf"/>
</dbReference>
<dbReference type="InterPro" id="IPR008207">
    <property type="entry name" value="Sig_transdc_His_kin_Hpt_dom"/>
</dbReference>
<dbReference type="Gene3D" id="3.30.450.20">
    <property type="entry name" value="PAS domain"/>
    <property type="match status" value="6"/>
</dbReference>
<evidence type="ECO:0000256" key="10">
    <source>
        <dbReference type="ARBA" id="ARBA00022777"/>
    </source>
</evidence>
<keyword evidence="27" id="KW-1185">Reference proteome</keyword>
<gene>
    <name evidence="26" type="ORF">C6P64_11940</name>
</gene>
<keyword evidence="10" id="KW-0418">Kinase</keyword>
<protein>
    <recommendedName>
        <fullName evidence="18">Virulence sensor protein BvgS</fullName>
        <ecNumber evidence="3">2.7.13.3</ecNumber>
    </recommendedName>
</protein>
<dbReference type="SMART" id="SM00448">
    <property type="entry name" value="REC"/>
    <property type="match status" value="1"/>
</dbReference>
<dbReference type="CDD" id="cd17546">
    <property type="entry name" value="REC_hyHK_CKI1_RcsC-like"/>
    <property type="match status" value="1"/>
</dbReference>
<dbReference type="EMBL" id="PVLQ01000040">
    <property type="protein sequence ID" value="PRD64971.1"/>
    <property type="molecule type" value="Genomic_DNA"/>
</dbReference>
<keyword evidence="14" id="KW-0843">Virulence</keyword>
<dbReference type="Pfam" id="PF13426">
    <property type="entry name" value="PAS_9"/>
    <property type="match status" value="1"/>
</dbReference>
<dbReference type="GO" id="GO:0005886">
    <property type="term" value="C:plasma membrane"/>
    <property type="evidence" value="ECO:0007669"/>
    <property type="project" value="UniProtKB-SubCell"/>
</dbReference>
<feature type="domain" description="PAC" evidence="24">
    <location>
        <begin position="703"/>
        <end position="755"/>
    </location>
</feature>
<dbReference type="Pfam" id="PF01627">
    <property type="entry name" value="Hpt"/>
    <property type="match status" value="1"/>
</dbReference>
<keyword evidence="13" id="KW-0902">Two-component regulatory system</keyword>
<reference evidence="26 27" key="1">
    <citation type="submission" date="2018-03" db="EMBL/GenBank/DDBJ databases">
        <title>Comparative genomics illustrates the genes involved in a hyperalkaliphilic mechanisms of Serpentinomonas isolated from highly-alkaline calcium-rich serpentinized springs.</title>
        <authorList>
            <person name="Suzuki S."/>
            <person name="Ishii S."/>
            <person name="Walworth N."/>
            <person name="Bird L."/>
            <person name="Kuenen J.G."/>
            <person name="Nealson K.H."/>
        </authorList>
    </citation>
    <scope>NUCLEOTIDE SEQUENCE [LARGE SCALE GENOMIC DNA]</scope>
    <source>
        <strain evidence="26 27">P1</strain>
    </source>
</reference>
<dbReference type="PANTHER" id="PTHR45339:SF1">
    <property type="entry name" value="HYBRID SIGNAL TRANSDUCTION HISTIDINE KINASE J"/>
    <property type="match status" value="1"/>
</dbReference>
<dbReference type="SMART" id="SM00388">
    <property type="entry name" value="HisKA"/>
    <property type="match status" value="1"/>
</dbReference>
<evidence type="ECO:0000259" key="22">
    <source>
        <dbReference type="PROSITE" id="PS50110"/>
    </source>
</evidence>
<dbReference type="SUPFAM" id="SSF103190">
    <property type="entry name" value="Sensory domain-like"/>
    <property type="match status" value="2"/>
</dbReference>
<dbReference type="InterPro" id="IPR000700">
    <property type="entry name" value="PAS-assoc_C"/>
</dbReference>
<dbReference type="PANTHER" id="PTHR45339">
    <property type="entry name" value="HYBRID SIGNAL TRANSDUCTION HISTIDINE KINASE J"/>
    <property type="match status" value="1"/>
</dbReference>
<dbReference type="PROSITE" id="PS50109">
    <property type="entry name" value="HIS_KIN"/>
    <property type="match status" value="1"/>
</dbReference>
<evidence type="ECO:0000256" key="2">
    <source>
        <dbReference type="ARBA" id="ARBA00004651"/>
    </source>
</evidence>
<dbReference type="Gene3D" id="1.20.120.160">
    <property type="entry name" value="HPT domain"/>
    <property type="match status" value="1"/>
</dbReference>
<evidence type="ECO:0000256" key="8">
    <source>
        <dbReference type="ARBA" id="ARBA00022729"/>
    </source>
</evidence>
<keyword evidence="4" id="KW-1003">Cell membrane</keyword>
<dbReference type="SUPFAM" id="SSF55785">
    <property type="entry name" value="PYP-like sensor domain (PAS domain)"/>
    <property type="match status" value="4"/>
</dbReference>
<dbReference type="InterPro" id="IPR036097">
    <property type="entry name" value="HisK_dim/P_sf"/>
</dbReference>
<evidence type="ECO:0000256" key="6">
    <source>
        <dbReference type="ARBA" id="ARBA00022679"/>
    </source>
</evidence>
<dbReference type="PROSITE" id="PS50110">
    <property type="entry name" value="RESPONSE_REGULATORY"/>
    <property type="match status" value="1"/>
</dbReference>
<dbReference type="Gene3D" id="1.10.287.130">
    <property type="match status" value="1"/>
</dbReference>
<keyword evidence="9" id="KW-0547">Nucleotide-binding</keyword>
<dbReference type="PROSITE" id="PS50894">
    <property type="entry name" value="HPT"/>
    <property type="match status" value="1"/>
</dbReference>
<keyword evidence="5 20" id="KW-0597">Phosphoprotein</keyword>
<dbReference type="SUPFAM" id="SSF55874">
    <property type="entry name" value="ATPase domain of HSP90 chaperone/DNA topoisomerase II/histidine kinase"/>
    <property type="match status" value="1"/>
</dbReference>
<dbReference type="CDD" id="cd00082">
    <property type="entry name" value="HisKA"/>
    <property type="match status" value="1"/>
</dbReference>
<dbReference type="CDD" id="cd16922">
    <property type="entry name" value="HATPase_EvgS-ArcB-TorS-like"/>
    <property type="match status" value="1"/>
</dbReference>